<feature type="domain" description="SET" evidence="1">
    <location>
        <begin position="1"/>
        <end position="96"/>
    </location>
</feature>
<dbReference type="InterPro" id="IPR009207">
    <property type="entry name" value="SET7_MeTrfase"/>
</dbReference>
<dbReference type="GO" id="GO:0062122">
    <property type="term" value="F:histone H3K37 methyltransferase activity"/>
    <property type="evidence" value="ECO:0007669"/>
    <property type="project" value="InterPro"/>
</dbReference>
<evidence type="ECO:0000313" key="3">
    <source>
        <dbReference type="Proteomes" id="UP000001283"/>
    </source>
</evidence>
<dbReference type="InterPro" id="IPR001214">
    <property type="entry name" value="SET_dom"/>
</dbReference>
<evidence type="ECO:0000259" key="1">
    <source>
        <dbReference type="PROSITE" id="PS50280"/>
    </source>
</evidence>
<dbReference type="PROSITE" id="PS50280">
    <property type="entry name" value="SET"/>
    <property type="match status" value="1"/>
</dbReference>
<dbReference type="RefSeq" id="WP_014462082.1">
    <property type="nucleotide sequence ID" value="NC_017139.1"/>
</dbReference>
<name>A0A8D3X464_PRIMW</name>
<gene>
    <name evidence="2" type="ORF">BMWSH_p10007</name>
</gene>
<dbReference type="KEGG" id="bmh:BMWSH_p10007"/>
<dbReference type="AlphaFoldDB" id="A0A8D3X464"/>
<organism evidence="2 3">
    <name type="scientific">Priestia megaterium (strain WSH-002)</name>
    <name type="common">Bacillus megaterium</name>
    <dbReference type="NCBI Taxonomy" id="1006007"/>
    <lineage>
        <taxon>Bacteria</taxon>
        <taxon>Bacillati</taxon>
        <taxon>Bacillota</taxon>
        <taxon>Bacilli</taxon>
        <taxon>Bacillales</taxon>
        <taxon>Bacillaceae</taxon>
        <taxon>Priestia</taxon>
    </lineage>
</organism>
<accession>A0A8D3X464</accession>
<keyword evidence="2" id="KW-0614">Plasmid</keyword>
<geneLocation type="plasmid" evidence="2 3">
    <name>WSH-002_p1</name>
</geneLocation>
<dbReference type="Gene3D" id="2.170.270.10">
    <property type="entry name" value="SET domain"/>
    <property type="match status" value="1"/>
</dbReference>
<proteinExistence type="predicted"/>
<protein>
    <submittedName>
        <fullName evidence="2">SET domain protein</fullName>
    </submittedName>
</protein>
<evidence type="ECO:0000313" key="2">
    <source>
        <dbReference type="EMBL" id="AEN92071.1"/>
    </source>
</evidence>
<dbReference type="SUPFAM" id="SSF82199">
    <property type="entry name" value="SET domain"/>
    <property type="match status" value="1"/>
</dbReference>
<dbReference type="Proteomes" id="UP000001283">
    <property type="component" value="Plasmid WSH-002_p1"/>
</dbReference>
<reference evidence="2 3" key="1">
    <citation type="journal article" date="2011" name="J. Bacteriol.">
        <title>Complete genome sequence of the industrial strain Bacillus megaterium WSH-002.</title>
        <authorList>
            <person name="Liu L."/>
            <person name="Li Y."/>
            <person name="Zhang J."/>
            <person name="Zou W."/>
            <person name="Zhou Z."/>
            <person name="Liu J."/>
            <person name="Li X."/>
            <person name="Wang L."/>
            <person name="Chen J."/>
        </authorList>
    </citation>
    <scope>NUCLEOTIDE SEQUENCE [LARGE SCALE GENOMIC DNA]</scope>
    <source>
        <strain evidence="3">WSH-002</strain>
        <plasmid evidence="2">WSH-002_p1</plasmid>
    </source>
</reference>
<dbReference type="InterPro" id="IPR046341">
    <property type="entry name" value="SET_dom_sf"/>
</dbReference>
<dbReference type="CDD" id="cd10540">
    <property type="entry name" value="SET_SpSet7-like"/>
    <property type="match status" value="1"/>
</dbReference>
<dbReference type="Pfam" id="PF00856">
    <property type="entry name" value="SET"/>
    <property type="match status" value="1"/>
</dbReference>
<dbReference type="PIRSF" id="PIRSF022536">
    <property type="entry name" value="A612L_SET"/>
    <property type="match status" value="1"/>
</dbReference>
<dbReference type="EMBL" id="CP003018">
    <property type="protein sequence ID" value="AEN92071.1"/>
    <property type="molecule type" value="Genomic_DNA"/>
</dbReference>
<sequence>MYALRDIKKGELIEISPVIISPKNEWKYLKKTVMSNYCFHWGETGDDTAIVLGYGSLFNHSYSPNCIYYSNEKNSTIEFYSIVDIKKNEEITINYNGEPEDQSPLWFNVI</sequence>